<evidence type="ECO:0000313" key="2">
    <source>
        <dbReference type="EMBL" id="KAF6747715.1"/>
    </source>
</evidence>
<evidence type="ECO:0000313" key="3">
    <source>
        <dbReference type="Proteomes" id="UP000521943"/>
    </source>
</evidence>
<proteinExistence type="predicted"/>
<name>A0A8H6HJX3_9AGAR</name>
<feature type="region of interest" description="Disordered" evidence="1">
    <location>
        <begin position="89"/>
        <end position="108"/>
    </location>
</feature>
<dbReference type="Proteomes" id="UP000521943">
    <property type="component" value="Unassembled WGS sequence"/>
</dbReference>
<sequence length="196" mass="20924">MTAYPSNLRLGTLPMTSPSPLRRKPAYLSPHTPTLYLCALMCPPQGTACSRPRKHPISSDLAICPTSQTSPPMRSLALVPSFHTTTVNSSQRCISPPRPSVTVSGRNGRMCRPLRGDIDQGCTAGGGRASRLGDVGRIQGCGNALPASAHPVREARRRERSEAHQGLESRNAGHLAVVASGEGLEGERVTRCMSDF</sequence>
<accession>A0A8H6HJX3</accession>
<comment type="caution">
    <text evidence="2">The sequence shown here is derived from an EMBL/GenBank/DDBJ whole genome shotgun (WGS) entry which is preliminary data.</text>
</comment>
<dbReference type="AlphaFoldDB" id="A0A8H6HJX3"/>
<dbReference type="EMBL" id="JACGCI010000078">
    <property type="protein sequence ID" value="KAF6747715.1"/>
    <property type="molecule type" value="Genomic_DNA"/>
</dbReference>
<evidence type="ECO:0000256" key="1">
    <source>
        <dbReference type="SAM" id="MobiDB-lite"/>
    </source>
</evidence>
<gene>
    <name evidence="2" type="ORF">DFP72DRAFT_588183</name>
</gene>
<keyword evidence="3" id="KW-1185">Reference proteome</keyword>
<organism evidence="2 3">
    <name type="scientific">Ephemerocybe angulata</name>
    <dbReference type="NCBI Taxonomy" id="980116"/>
    <lineage>
        <taxon>Eukaryota</taxon>
        <taxon>Fungi</taxon>
        <taxon>Dikarya</taxon>
        <taxon>Basidiomycota</taxon>
        <taxon>Agaricomycotina</taxon>
        <taxon>Agaricomycetes</taxon>
        <taxon>Agaricomycetidae</taxon>
        <taxon>Agaricales</taxon>
        <taxon>Agaricineae</taxon>
        <taxon>Psathyrellaceae</taxon>
        <taxon>Ephemerocybe</taxon>
    </lineage>
</organism>
<reference evidence="2 3" key="1">
    <citation type="submission" date="2020-07" db="EMBL/GenBank/DDBJ databases">
        <title>Comparative genomics of pyrophilous fungi reveals a link between fire events and developmental genes.</title>
        <authorList>
            <consortium name="DOE Joint Genome Institute"/>
            <person name="Steindorff A.S."/>
            <person name="Carver A."/>
            <person name="Calhoun S."/>
            <person name="Stillman K."/>
            <person name="Liu H."/>
            <person name="Lipzen A."/>
            <person name="Pangilinan J."/>
            <person name="Labutti K."/>
            <person name="Bruns T.D."/>
            <person name="Grigoriev I.V."/>
        </authorList>
    </citation>
    <scope>NUCLEOTIDE SEQUENCE [LARGE SCALE GENOMIC DNA]</scope>
    <source>
        <strain evidence="2 3">CBS 144469</strain>
    </source>
</reference>
<feature type="compositionally biased region" description="Basic and acidic residues" evidence="1">
    <location>
        <begin position="151"/>
        <end position="167"/>
    </location>
</feature>
<feature type="region of interest" description="Disordered" evidence="1">
    <location>
        <begin position="1"/>
        <end position="26"/>
    </location>
</feature>
<protein>
    <submittedName>
        <fullName evidence="2">Uncharacterized protein</fullName>
    </submittedName>
</protein>
<feature type="region of interest" description="Disordered" evidence="1">
    <location>
        <begin position="144"/>
        <end position="169"/>
    </location>
</feature>